<protein>
    <submittedName>
        <fullName evidence="2">Beta-lactamase class A</fullName>
        <ecNumber evidence="2">3.5.2.6</ecNumber>
    </submittedName>
</protein>
<comment type="caution">
    <text evidence="2">The sequence shown here is derived from an EMBL/GenBank/DDBJ whole genome shotgun (WGS) entry which is preliminary data.</text>
</comment>
<dbReference type="PANTHER" id="PTHR35333">
    <property type="entry name" value="BETA-LACTAMASE"/>
    <property type="match status" value="1"/>
</dbReference>
<dbReference type="Pfam" id="PF13354">
    <property type="entry name" value="Beta-lactamase2"/>
    <property type="match status" value="1"/>
</dbReference>
<dbReference type="PANTHER" id="PTHR35333:SF3">
    <property type="entry name" value="BETA-LACTAMASE-TYPE TRANSPEPTIDASE FOLD CONTAINING PROTEIN"/>
    <property type="match status" value="1"/>
</dbReference>
<dbReference type="InterPro" id="IPR045155">
    <property type="entry name" value="Beta-lactam_cat"/>
</dbReference>
<dbReference type="Proteomes" id="UP001519363">
    <property type="component" value="Unassembled WGS sequence"/>
</dbReference>
<proteinExistence type="predicted"/>
<dbReference type="RefSeq" id="WP_086783656.1">
    <property type="nucleotide sequence ID" value="NZ_JAGIOO010000001.1"/>
</dbReference>
<gene>
    <name evidence="2" type="ORF">JOF53_007666</name>
</gene>
<dbReference type="InterPro" id="IPR000871">
    <property type="entry name" value="Beta-lactam_class-A"/>
</dbReference>
<dbReference type="InterPro" id="IPR012338">
    <property type="entry name" value="Beta-lactam/transpept-like"/>
</dbReference>
<organism evidence="2 3">
    <name type="scientific">Crossiella equi</name>
    <dbReference type="NCBI Taxonomy" id="130796"/>
    <lineage>
        <taxon>Bacteria</taxon>
        <taxon>Bacillati</taxon>
        <taxon>Actinomycetota</taxon>
        <taxon>Actinomycetes</taxon>
        <taxon>Pseudonocardiales</taxon>
        <taxon>Pseudonocardiaceae</taxon>
        <taxon>Crossiella</taxon>
    </lineage>
</organism>
<evidence type="ECO:0000313" key="2">
    <source>
        <dbReference type="EMBL" id="MBP2478794.1"/>
    </source>
</evidence>
<evidence type="ECO:0000313" key="3">
    <source>
        <dbReference type="Proteomes" id="UP001519363"/>
    </source>
</evidence>
<dbReference type="SUPFAM" id="SSF56601">
    <property type="entry name" value="beta-lactamase/transpeptidase-like"/>
    <property type="match status" value="1"/>
</dbReference>
<evidence type="ECO:0000259" key="1">
    <source>
        <dbReference type="Pfam" id="PF13354"/>
    </source>
</evidence>
<reference evidence="2 3" key="1">
    <citation type="submission" date="2021-03" db="EMBL/GenBank/DDBJ databases">
        <title>Sequencing the genomes of 1000 actinobacteria strains.</title>
        <authorList>
            <person name="Klenk H.-P."/>
        </authorList>
    </citation>
    <scope>NUCLEOTIDE SEQUENCE [LARGE SCALE GENOMIC DNA]</scope>
    <source>
        <strain evidence="2 3">DSM 44580</strain>
    </source>
</reference>
<sequence>MSIRERVTDAFTQAGVTGCLHVTDLDGPGEVAVRADTPVCLASVFKLPLLVAFHNSGLDPAARVTLRPEDRSGGPTGVGAMRDEVTMSLRDLAYLAIAVSDNAAADALLDRVGIEALNALLTRLGLTETVVRHRAGDFAATMAADAGGPDPALLADPAVLARLRVLDPARTNRSTAREMTRLLGLVWHDEVPGGPEIRRALGLQVWPHRLSSGFPFDDVRVSGKTGTLPTIRNEVGVVEYPDGGRYAVAVFTRAASTAFALPAADAVIGTTARLAVDHLRARHADG</sequence>
<name>A0ABS5ARE4_9PSEU</name>
<dbReference type="GO" id="GO:0008800">
    <property type="term" value="F:beta-lactamase activity"/>
    <property type="evidence" value="ECO:0007669"/>
    <property type="project" value="UniProtKB-EC"/>
</dbReference>
<feature type="domain" description="Beta-lactamase class A catalytic" evidence="1">
    <location>
        <begin position="20"/>
        <end position="252"/>
    </location>
</feature>
<dbReference type="Gene3D" id="3.40.710.10">
    <property type="entry name" value="DD-peptidase/beta-lactamase superfamily"/>
    <property type="match status" value="1"/>
</dbReference>
<keyword evidence="3" id="KW-1185">Reference proteome</keyword>
<dbReference type="EMBL" id="JAGIOO010000001">
    <property type="protein sequence ID" value="MBP2478794.1"/>
    <property type="molecule type" value="Genomic_DNA"/>
</dbReference>
<accession>A0ABS5ARE4</accession>
<dbReference type="EC" id="3.5.2.6" evidence="2"/>
<keyword evidence="2" id="KW-0378">Hydrolase</keyword>